<proteinExistence type="predicted"/>
<protein>
    <submittedName>
        <fullName evidence="1">Alpha-glucan synthase</fullName>
    </submittedName>
</protein>
<dbReference type="GO" id="GO:0047657">
    <property type="term" value="F:alpha-1,3-glucan synthase activity"/>
    <property type="evidence" value="ECO:0007669"/>
    <property type="project" value="TreeGrafter"/>
</dbReference>
<organism evidence="1 2">
    <name type="scientific">Diplodia corticola</name>
    <dbReference type="NCBI Taxonomy" id="236234"/>
    <lineage>
        <taxon>Eukaryota</taxon>
        <taxon>Fungi</taxon>
        <taxon>Dikarya</taxon>
        <taxon>Ascomycota</taxon>
        <taxon>Pezizomycotina</taxon>
        <taxon>Dothideomycetes</taxon>
        <taxon>Dothideomycetes incertae sedis</taxon>
        <taxon>Botryosphaeriales</taxon>
        <taxon>Botryosphaeriaceae</taxon>
        <taxon>Diplodia</taxon>
    </lineage>
</organism>
<evidence type="ECO:0000313" key="2">
    <source>
        <dbReference type="Proteomes" id="UP000183809"/>
    </source>
</evidence>
<dbReference type="Proteomes" id="UP000183809">
    <property type="component" value="Unassembled WGS sequence"/>
</dbReference>
<dbReference type="GO" id="GO:0070600">
    <property type="term" value="P:fungal-type cell wall (1-&gt;3)-alpha-glucan biosynthetic process"/>
    <property type="evidence" value="ECO:0007669"/>
    <property type="project" value="TreeGrafter"/>
</dbReference>
<dbReference type="EMBL" id="MNUE01000075">
    <property type="protein sequence ID" value="OJD29698.1"/>
    <property type="molecule type" value="Genomic_DNA"/>
</dbReference>
<dbReference type="GeneID" id="31019222"/>
<dbReference type="InterPro" id="IPR058655">
    <property type="entry name" value="Mok11-14/Ags1-like"/>
</dbReference>
<reference evidence="1 2" key="1">
    <citation type="submission" date="2016-10" db="EMBL/GenBank/DDBJ databases">
        <title>Proteomics and genomics reveal pathogen-plant mechanisms compatible with a hemibiotrophic lifestyle of Diplodia corticola.</title>
        <authorList>
            <person name="Fernandes I."/>
            <person name="De Jonge R."/>
            <person name="Van De Peer Y."/>
            <person name="Devreese B."/>
            <person name="Alves A."/>
            <person name="Esteves A.C."/>
        </authorList>
    </citation>
    <scope>NUCLEOTIDE SEQUENCE [LARGE SCALE GENOMIC DNA]</scope>
    <source>
        <strain evidence="1 2">CBS 112549</strain>
    </source>
</reference>
<dbReference type="STRING" id="236234.A0A1J9QNR7"/>
<dbReference type="RefSeq" id="XP_020125958.1">
    <property type="nucleotide sequence ID" value="XM_020278960.1"/>
</dbReference>
<evidence type="ECO:0000313" key="1">
    <source>
        <dbReference type="EMBL" id="OJD29698.1"/>
    </source>
</evidence>
<accession>A0A1J9QNR7</accession>
<dbReference type="OrthoDB" id="512920at2759"/>
<dbReference type="PANTHER" id="PTHR47182:SF3">
    <property type="entry name" value="CELL WALL ALPHA-1,3-GLUCAN SYNTHASE MOK14"/>
    <property type="match status" value="1"/>
</dbReference>
<name>A0A1J9QNR7_9PEZI</name>
<dbReference type="AlphaFoldDB" id="A0A1J9QNR7"/>
<keyword evidence="2" id="KW-1185">Reference proteome</keyword>
<dbReference type="PANTHER" id="PTHR47182">
    <property type="entry name" value="CELL WALL ALPHA-1,3-GLUCAN SYNTHASE AGS1-RELATED"/>
    <property type="match status" value="1"/>
</dbReference>
<dbReference type="GO" id="GO:0009277">
    <property type="term" value="C:fungal-type cell wall"/>
    <property type="evidence" value="ECO:0007669"/>
    <property type="project" value="TreeGrafter"/>
</dbReference>
<gene>
    <name evidence="1" type="ORF">BKCO1_7500044</name>
</gene>
<comment type="caution">
    <text evidence="1">The sequence shown here is derived from an EMBL/GenBank/DDBJ whole genome shotgun (WGS) entry which is preliminary data.</text>
</comment>
<sequence length="156" mass="17884">MLIWLQYGEFEMTVEEQPYVLQLSKYGSVQDRSRDWRTDVRAKINLFSCMQIAMLDIDGFWLDKGFHITTDALADCSGFQTHCSRKYDKENFLVLGELIESKFVMAVYVGRGKKQPDNYWQNSTEAFSASNAGDPEYFIRGNGYSSLGGSNFAYDT</sequence>